<dbReference type="AlphaFoldDB" id="A0A9D1FJM3"/>
<feature type="repeat" description="TPR" evidence="3">
    <location>
        <begin position="432"/>
        <end position="465"/>
    </location>
</feature>
<feature type="repeat" description="TPR" evidence="3">
    <location>
        <begin position="511"/>
        <end position="544"/>
    </location>
</feature>
<accession>A0A9D1FJM3</accession>
<evidence type="ECO:0000256" key="3">
    <source>
        <dbReference type="PROSITE-ProRule" id="PRU00339"/>
    </source>
</evidence>
<evidence type="ECO:0000256" key="2">
    <source>
        <dbReference type="ARBA" id="ARBA00022803"/>
    </source>
</evidence>
<dbReference type="SUPFAM" id="SSF48452">
    <property type="entry name" value="TPR-like"/>
    <property type="match status" value="2"/>
</dbReference>
<protein>
    <submittedName>
        <fullName evidence="5">Tetratricopeptide repeat protein</fullName>
    </submittedName>
</protein>
<dbReference type="Pfam" id="PF14559">
    <property type="entry name" value="TPR_19"/>
    <property type="match status" value="2"/>
</dbReference>
<dbReference type="PROSITE" id="PS50293">
    <property type="entry name" value="TPR_REGION"/>
    <property type="match status" value="1"/>
</dbReference>
<dbReference type="InterPro" id="IPR019734">
    <property type="entry name" value="TPR_rpt"/>
</dbReference>
<dbReference type="Pfam" id="PF13181">
    <property type="entry name" value="TPR_8"/>
    <property type="match status" value="1"/>
</dbReference>
<feature type="repeat" description="TPR" evidence="3">
    <location>
        <begin position="173"/>
        <end position="206"/>
    </location>
</feature>
<dbReference type="Pfam" id="PF13432">
    <property type="entry name" value="TPR_16"/>
    <property type="match status" value="2"/>
</dbReference>
<reference evidence="5" key="2">
    <citation type="journal article" date="2021" name="PeerJ">
        <title>Extensive microbial diversity within the chicken gut microbiome revealed by metagenomics and culture.</title>
        <authorList>
            <person name="Gilroy R."/>
            <person name="Ravi A."/>
            <person name="Getino M."/>
            <person name="Pursley I."/>
            <person name="Horton D.L."/>
            <person name="Alikhan N.F."/>
            <person name="Baker D."/>
            <person name="Gharbi K."/>
            <person name="Hall N."/>
            <person name="Watson M."/>
            <person name="Adriaenssens E.M."/>
            <person name="Foster-Nyarko E."/>
            <person name="Jarju S."/>
            <person name="Secka A."/>
            <person name="Antonio M."/>
            <person name="Oren A."/>
            <person name="Chaudhuri R.R."/>
            <person name="La Ragione R."/>
            <person name="Hildebrand F."/>
            <person name="Pallen M.J."/>
        </authorList>
    </citation>
    <scope>NUCLEOTIDE SEQUENCE</scope>
    <source>
        <strain evidence="5">CHK152-2871</strain>
    </source>
</reference>
<dbReference type="Gene3D" id="1.25.40.1040">
    <property type="match status" value="1"/>
</dbReference>
<dbReference type="Gene3D" id="1.25.40.10">
    <property type="entry name" value="Tetratricopeptide repeat domain"/>
    <property type="match status" value="6"/>
</dbReference>
<organism evidence="5 6">
    <name type="scientific">Candidatus Galligastranaerophilus intestinavium</name>
    <dbReference type="NCBI Taxonomy" id="2840836"/>
    <lineage>
        <taxon>Bacteria</taxon>
        <taxon>Candidatus Galligastranaerophilus</taxon>
    </lineage>
</organism>
<dbReference type="Proteomes" id="UP000886865">
    <property type="component" value="Unassembled WGS sequence"/>
</dbReference>
<dbReference type="PANTHER" id="PTHR44858:SF1">
    <property type="entry name" value="UDP-N-ACETYLGLUCOSAMINE--PEPTIDE N-ACETYLGLUCOSAMINYLTRANSFERASE SPINDLY-RELATED"/>
    <property type="match status" value="1"/>
</dbReference>
<feature type="repeat" description="TPR" evidence="3">
    <location>
        <begin position="545"/>
        <end position="578"/>
    </location>
</feature>
<dbReference type="PANTHER" id="PTHR44858">
    <property type="entry name" value="TETRATRICOPEPTIDE REPEAT PROTEIN 6"/>
    <property type="match status" value="1"/>
</dbReference>
<dbReference type="InterPro" id="IPR011990">
    <property type="entry name" value="TPR-like_helical_dom_sf"/>
</dbReference>
<dbReference type="EMBL" id="DVJQ01000066">
    <property type="protein sequence ID" value="HIS74899.1"/>
    <property type="molecule type" value="Genomic_DNA"/>
</dbReference>
<feature type="repeat" description="TPR" evidence="3">
    <location>
        <begin position="32"/>
        <end position="65"/>
    </location>
</feature>
<evidence type="ECO:0000256" key="4">
    <source>
        <dbReference type="SAM" id="SignalP"/>
    </source>
</evidence>
<keyword evidence="1" id="KW-0677">Repeat</keyword>
<dbReference type="InterPro" id="IPR050498">
    <property type="entry name" value="Ycf3"/>
</dbReference>
<proteinExistence type="predicted"/>
<name>A0A9D1FJM3_9BACT</name>
<keyword evidence="2 3" id="KW-0802">TPR repeat</keyword>
<dbReference type="PROSITE" id="PS50005">
    <property type="entry name" value="TPR"/>
    <property type="match status" value="8"/>
</dbReference>
<feature type="signal peptide" evidence="4">
    <location>
        <begin position="1"/>
        <end position="21"/>
    </location>
</feature>
<evidence type="ECO:0000256" key="1">
    <source>
        <dbReference type="ARBA" id="ARBA00022737"/>
    </source>
</evidence>
<feature type="repeat" description="TPR" evidence="3">
    <location>
        <begin position="330"/>
        <end position="363"/>
    </location>
</feature>
<feature type="chain" id="PRO_5038963119" evidence="4">
    <location>
        <begin position="22"/>
        <end position="718"/>
    </location>
</feature>
<comment type="caution">
    <text evidence="5">The sequence shown here is derived from an EMBL/GenBank/DDBJ whole genome shotgun (WGS) entry which is preliminary data.</text>
</comment>
<evidence type="ECO:0000313" key="6">
    <source>
        <dbReference type="Proteomes" id="UP000886865"/>
    </source>
</evidence>
<sequence length="718" mass="81806">MRKIPVAAVALMLFFANLSYAAQPTQEEIQKYNLYFNNGVSYLKNKKYSSAIIEFKKVLRFQPYDSTVRQSLCSAYLARAEHYLNEEKNPKKAIIDLKSALFYMKFWENEQNSAQLTSMANSTQNSLLSLQKKYEGNLSVQQKFQNAKNLRAQGELPAAAYDFLTLNNTQFEKDALENVGDIFKALNNKGGAMESYRNALKIDPKSAKLHFKYAVILDEVNNEDAAAQEYNLALKYGEKNTELLDILENLWRSRTVNNPNDAQAYINLGTVFQMKGDYASSKNQYIKALSLAPNDKTANLNLASLYIAQGLNTMAIGQYNKLLAKNPNDIEIINYKAAAYEAQKDYKNALAQYKAILAIKPDDNNAKNAIADIIANKFTPEQKYDYMMLEANSNPQNYDLQYAYAYEMHKQKKYNDAITYYKRAMALNPKKQENYINIAQIYTLQNDYQSALDILNQGIAQIPYGAELLTQKDNILKSQAGQTYETASKMYEGANYKGALENYLKINPQTPEVQLAIANCYYELKDYSNAVAYYEKVLQKDSKNQDVLYVCAMSYNELNNQTKALELLDKIVSLNPNNANAKEAISAIKEATVAKDLEDAIEKYEQKDFTNALALINKILSQNPKNTYALYYKGLIFEEQKNQKEANAQFKLAIDSDNNFALAYYSYALGLDNLEKYQEAIANYDKFLEIKAKEGVSDEYTKFATDRVSELRKFLNTK</sequence>
<dbReference type="SMART" id="SM00028">
    <property type="entry name" value="TPR"/>
    <property type="match status" value="13"/>
</dbReference>
<feature type="repeat" description="TPR" evidence="3">
    <location>
        <begin position="262"/>
        <end position="295"/>
    </location>
</feature>
<keyword evidence="4" id="KW-0732">Signal</keyword>
<evidence type="ECO:0000313" key="5">
    <source>
        <dbReference type="EMBL" id="HIS74899.1"/>
    </source>
</evidence>
<feature type="repeat" description="TPR" evidence="3">
    <location>
        <begin position="398"/>
        <end position="431"/>
    </location>
</feature>
<gene>
    <name evidence="5" type="ORF">IAA86_07755</name>
</gene>
<reference evidence="5" key="1">
    <citation type="submission" date="2020-10" db="EMBL/GenBank/DDBJ databases">
        <authorList>
            <person name="Gilroy R."/>
        </authorList>
    </citation>
    <scope>NUCLEOTIDE SEQUENCE</scope>
    <source>
        <strain evidence="5">CHK152-2871</strain>
    </source>
</reference>